<dbReference type="Proteomes" id="UP001147653">
    <property type="component" value="Unassembled WGS sequence"/>
</dbReference>
<evidence type="ECO:0000313" key="2">
    <source>
        <dbReference type="Proteomes" id="UP001147653"/>
    </source>
</evidence>
<sequence>MDRLDELERQVEGGNLFAHSALTEQAGRLNEAAAVVNGLVGLLIQRGLIEGEELLAVVDSVREQTTRAGEHATLGVMVRKDRPDEVGPGNDVDCATRLPHCRGACCSFHFPLSVAEIEAGGPLKWDLARPYYNRHNTDGYCHKLDAEHGCTIYDERPSVCRQYTCVDDSRIWKDFDAMIPNTEWLDENFSRAERGPVEIFMDAHQRD</sequence>
<dbReference type="AlphaFoldDB" id="A0A9X3NKU9"/>
<organism evidence="1 2">
    <name type="scientific">Solirubrobacter phytolaccae</name>
    <dbReference type="NCBI Taxonomy" id="1404360"/>
    <lineage>
        <taxon>Bacteria</taxon>
        <taxon>Bacillati</taxon>
        <taxon>Actinomycetota</taxon>
        <taxon>Thermoleophilia</taxon>
        <taxon>Solirubrobacterales</taxon>
        <taxon>Solirubrobacteraceae</taxon>
        <taxon>Solirubrobacter</taxon>
    </lineage>
</organism>
<comment type="caution">
    <text evidence="1">The sequence shown here is derived from an EMBL/GenBank/DDBJ whole genome shotgun (WGS) entry which is preliminary data.</text>
</comment>
<dbReference type="Pfam" id="PF03692">
    <property type="entry name" value="CxxCxxCC"/>
    <property type="match status" value="1"/>
</dbReference>
<reference evidence="1" key="1">
    <citation type="submission" date="2022-10" db="EMBL/GenBank/DDBJ databases">
        <title>The WGS of Solirubrobacter phytolaccae KCTC 29190.</title>
        <authorList>
            <person name="Jiang Z."/>
        </authorList>
    </citation>
    <scope>NUCLEOTIDE SEQUENCE</scope>
    <source>
        <strain evidence="1">KCTC 29190</strain>
    </source>
</reference>
<dbReference type="EMBL" id="JAPDDP010000114">
    <property type="protein sequence ID" value="MDA0185441.1"/>
    <property type="molecule type" value="Genomic_DNA"/>
</dbReference>
<accession>A0A9X3NKU9</accession>
<gene>
    <name evidence="1" type="ORF">OJ997_34360</name>
</gene>
<proteinExistence type="predicted"/>
<name>A0A9X3NKU9_9ACTN</name>
<dbReference type="InterPro" id="IPR005358">
    <property type="entry name" value="Puta_zinc/iron-chelating_dom"/>
</dbReference>
<keyword evidence="2" id="KW-1185">Reference proteome</keyword>
<evidence type="ECO:0000313" key="1">
    <source>
        <dbReference type="EMBL" id="MDA0185441.1"/>
    </source>
</evidence>
<protein>
    <submittedName>
        <fullName evidence="1">YkgJ family cysteine cluster protein</fullName>
    </submittedName>
</protein>
<dbReference type="RefSeq" id="WP_270029947.1">
    <property type="nucleotide sequence ID" value="NZ_JAPDDP010000114.1"/>
</dbReference>